<keyword evidence="12" id="KW-1015">Disulfide bond</keyword>
<evidence type="ECO:0000313" key="17">
    <source>
        <dbReference type="Proteomes" id="UP001521181"/>
    </source>
</evidence>
<dbReference type="PANTHER" id="PTHR46025">
    <property type="entry name" value="XYLOSYLTRANSFERASE OXT"/>
    <property type="match status" value="1"/>
</dbReference>
<keyword evidence="17" id="KW-1185">Reference proteome</keyword>
<keyword evidence="6" id="KW-0479">Metal-binding</keyword>
<proteinExistence type="predicted"/>
<keyword evidence="4" id="KW-0808">Transferase</keyword>
<organism evidence="16 17">
    <name type="scientific">Rhodobacter flavimaris</name>
    <dbReference type="NCBI Taxonomy" id="2907145"/>
    <lineage>
        <taxon>Bacteria</taxon>
        <taxon>Pseudomonadati</taxon>
        <taxon>Pseudomonadota</taxon>
        <taxon>Alphaproteobacteria</taxon>
        <taxon>Rhodobacterales</taxon>
        <taxon>Rhodobacter group</taxon>
        <taxon>Rhodobacter</taxon>
    </lineage>
</organism>
<evidence type="ECO:0000256" key="5">
    <source>
        <dbReference type="ARBA" id="ARBA00022692"/>
    </source>
</evidence>
<dbReference type="InterPro" id="IPR043538">
    <property type="entry name" value="XYLT"/>
</dbReference>
<dbReference type="Pfam" id="PF19350">
    <property type="entry name" value="DUF5928"/>
    <property type="match status" value="1"/>
</dbReference>
<name>A0ABS8YWI5_9RHOB</name>
<keyword evidence="3" id="KW-0328">Glycosyltransferase</keyword>
<evidence type="ECO:0000313" key="16">
    <source>
        <dbReference type="EMBL" id="MCE5973485.1"/>
    </source>
</evidence>
<evidence type="ECO:0000256" key="9">
    <source>
        <dbReference type="ARBA" id="ARBA00022989"/>
    </source>
</evidence>
<evidence type="ECO:0000256" key="6">
    <source>
        <dbReference type="ARBA" id="ARBA00022723"/>
    </source>
</evidence>
<dbReference type="PANTHER" id="PTHR46025:SF3">
    <property type="entry name" value="XYLOSYLTRANSFERASE OXT"/>
    <property type="match status" value="1"/>
</dbReference>
<evidence type="ECO:0000256" key="10">
    <source>
        <dbReference type="ARBA" id="ARBA00023034"/>
    </source>
</evidence>
<keyword evidence="7" id="KW-0256">Endoplasmic reticulum</keyword>
<comment type="subcellular location">
    <subcellularLocation>
        <location evidence="2">Endoplasmic reticulum membrane</location>
        <topology evidence="2">Single-pass type II membrane protein</topology>
    </subcellularLocation>
    <subcellularLocation>
        <location evidence="1">Golgi apparatus membrane</location>
        <topology evidence="1">Single-pass type II membrane protein</topology>
    </subcellularLocation>
</comment>
<dbReference type="InterPro" id="IPR003406">
    <property type="entry name" value="Glyco_trans_14"/>
</dbReference>
<dbReference type="Pfam" id="PF02485">
    <property type="entry name" value="Branch"/>
    <property type="match status" value="1"/>
</dbReference>
<gene>
    <name evidence="16" type="ORF">LZA78_08335</name>
</gene>
<evidence type="ECO:0000259" key="15">
    <source>
        <dbReference type="Pfam" id="PF19350"/>
    </source>
</evidence>
<evidence type="ECO:0000256" key="7">
    <source>
        <dbReference type="ARBA" id="ARBA00022824"/>
    </source>
</evidence>
<protein>
    <recommendedName>
        <fullName evidence="14">Peptide O-xylosyltransferase</fullName>
    </recommendedName>
</protein>
<keyword evidence="8" id="KW-0735">Signal-anchor</keyword>
<dbReference type="InterPro" id="IPR045972">
    <property type="entry name" value="DUF5928"/>
</dbReference>
<evidence type="ECO:0000256" key="12">
    <source>
        <dbReference type="ARBA" id="ARBA00023157"/>
    </source>
</evidence>
<keyword evidence="5" id="KW-0812">Transmembrane</keyword>
<sequence>MAKIAFILLTHKDPEGVISQARRLSSEGDFVSIHFDARASQTDFKRIQTALAGDPAITFARRRVKCGWGEWSLVAATLEAVKAAVDAFPQATHFYMVSGDCLPIKTAEYVHDFLDAEDVDYIESVDFFTSGWIKTGMREDRLIYRHFFNERLNKWLFYKSYEFQRALGLTRKVPEDLQMMIGSQWWCLRRQTVEAVLEFCRARPAVMRFFKTTWIPDETFFQTLVRHLVPDQEIRSRTPTFLMFTDYGMPVTFYNDHYDLLLGQDFLFARKISPDAADLKARLGALWHDSGRAFSISGEGRALFSFLTGRGRIGRRFAPRFWEVESSLGRERTLFILVCKKWHVAKRLAERVAAHAGIPRVEYLFNELCPLPALGGIETTLSKRNRHRRALLRMLFDYHRIDRLLICLDPTEFELLRDLTADRVDARILEIECDFTDDYLIGHARRVGLAGASSPAGVIERLLPTIRFDLKFESDRMRDAGFPAFEHIRQGASPQANALPLARFLGVDRDLAQEIAATEYLFLD</sequence>
<keyword evidence="9" id="KW-1133">Transmembrane helix</keyword>
<evidence type="ECO:0000256" key="3">
    <source>
        <dbReference type="ARBA" id="ARBA00022676"/>
    </source>
</evidence>
<keyword evidence="10" id="KW-0333">Golgi apparatus</keyword>
<reference evidence="16 17" key="1">
    <citation type="submission" date="2021-12" db="EMBL/GenBank/DDBJ databases">
        <title>Sinirhodobacter sp. WL0062 is a bacterium isolated from seawater.</title>
        <authorList>
            <person name="Wang L."/>
            <person name="He W."/>
            <person name="Zhang D.-F."/>
        </authorList>
    </citation>
    <scope>NUCLEOTIDE SEQUENCE [LARGE SCALE GENOMIC DNA]</scope>
    <source>
        <strain evidence="16 17">WL0062</strain>
    </source>
</reference>
<evidence type="ECO:0000256" key="8">
    <source>
        <dbReference type="ARBA" id="ARBA00022968"/>
    </source>
</evidence>
<keyword evidence="11" id="KW-0472">Membrane</keyword>
<evidence type="ECO:0000256" key="11">
    <source>
        <dbReference type="ARBA" id="ARBA00023136"/>
    </source>
</evidence>
<evidence type="ECO:0000256" key="13">
    <source>
        <dbReference type="ARBA" id="ARBA00023180"/>
    </source>
</evidence>
<evidence type="ECO:0000256" key="14">
    <source>
        <dbReference type="ARBA" id="ARBA00042865"/>
    </source>
</evidence>
<evidence type="ECO:0000256" key="1">
    <source>
        <dbReference type="ARBA" id="ARBA00004323"/>
    </source>
</evidence>
<dbReference type="RefSeq" id="WP_233676474.1">
    <property type="nucleotide sequence ID" value="NZ_JAJUOS010000005.1"/>
</dbReference>
<keyword evidence="13" id="KW-0325">Glycoprotein</keyword>
<dbReference type="EMBL" id="JAJUOS010000005">
    <property type="protein sequence ID" value="MCE5973485.1"/>
    <property type="molecule type" value="Genomic_DNA"/>
</dbReference>
<dbReference type="Proteomes" id="UP001521181">
    <property type="component" value="Unassembled WGS sequence"/>
</dbReference>
<evidence type="ECO:0000256" key="2">
    <source>
        <dbReference type="ARBA" id="ARBA00004648"/>
    </source>
</evidence>
<evidence type="ECO:0000256" key="4">
    <source>
        <dbReference type="ARBA" id="ARBA00022679"/>
    </source>
</evidence>
<accession>A0ABS8YWI5</accession>
<feature type="domain" description="DUF5928" evidence="15">
    <location>
        <begin position="270"/>
        <end position="524"/>
    </location>
</feature>
<comment type="caution">
    <text evidence="16">The sequence shown here is derived from an EMBL/GenBank/DDBJ whole genome shotgun (WGS) entry which is preliminary data.</text>
</comment>